<dbReference type="Proteomes" id="UP000799291">
    <property type="component" value="Unassembled WGS sequence"/>
</dbReference>
<name>A0A6G1J5R4_9PLEO</name>
<reference evidence="2" key="1">
    <citation type="journal article" date="2020" name="Stud. Mycol.">
        <title>101 Dothideomycetes genomes: a test case for predicting lifestyles and emergence of pathogens.</title>
        <authorList>
            <person name="Haridas S."/>
            <person name="Albert R."/>
            <person name="Binder M."/>
            <person name="Bloem J."/>
            <person name="Labutti K."/>
            <person name="Salamov A."/>
            <person name="Andreopoulos B."/>
            <person name="Baker S."/>
            <person name="Barry K."/>
            <person name="Bills G."/>
            <person name="Bluhm B."/>
            <person name="Cannon C."/>
            <person name="Castanera R."/>
            <person name="Culley D."/>
            <person name="Daum C."/>
            <person name="Ezra D."/>
            <person name="Gonzalez J."/>
            <person name="Henrissat B."/>
            <person name="Kuo A."/>
            <person name="Liang C."/>
            <person name="Lipzen A."/>
            <person name="Lutzoni F."/>
            <person name="Magnuson J."/>
            <person name="Mondo S."/>
            <person name="Nolan M."/>
            <person name="Ohm R."/>
            <person name="Pangilinan J."/>
            <person name="Park H.-J."/>
            <person name="Ramirez L."/>
            <person name="Alfaro M."/>
            <person name="Sun H."/>
            <person name="Tritt A."/>
            <person name="Yoshinaga Y."/>
            <person name="Zwiers L.-H."/>
            <person name="Turgeon B."/>
            <person name="Goodwin S."/>
            <person name="Spatafora J."/>
            <person name="Crous P."/>
            <person name="Grigoriev I."/>
        </authorList>
    </citation>
    <scope>NUCLEOTIDE SEQUENCE</scope>
    <source>
        <strain evidence="2">CBS 122367</strain>
    </source>
</reference>
<feature type="compositionally biased region" description="Low complexity" evidence="1">
    <location>
        <begin position="10"/>
        <end position="22"/>
    </location>
</feature>
<gene>
    <name evidence="2" type="ORF">K458DRAFT_13929</name>
</gene>
<evidence type="ECO:0000313" key="3">
    <source>
        <dbReference type="Proteomes" id="UP000799291"/>
    </source>
</evidence>
<evidence type="ECO:0000313" key="2">
    <source>
        <dbReference type="EMBL" id="KAF2685551.1"/>
    </source>
</evidence>
<proteinExistence type="predicted"/>
<sequence>MPAWNSDHWSGSVVRRQSSSGLSFRGVRGIAIATLCVPSAILTSCSLQSALRLLTPPMTPNGPGTQDLEWR</sequence>
<feature type="region of interest" description="Disordered" evidence="1">
    <location>
        <begin position="1"/>
        <end position="22"/>
    </location>
</feature>
<organism evidence="2 3">
    <name type="scientific">Lentithecium fluviatile CBS 122367</name>
    <dbReference type="NCBI Taxonomy" id="1168545"/>
    <lineage>
        <taxon>Eukaryota</taxon>
        <taxon>Fungi</taxon>
        <taxon>Dikarya</taxon>
        <taxon>Ascomycota</taxon>
        <taxon>Pezizomycotina</taxon>
        <taxon>Dothideomycetes</taxon>
        <taxon>Pleosporomycetidae</taxon>
        <taxon>Pleosporales</taxon>
        <taxon>Massarineae</taxon>
        <taxon>Lentitheciaceae</taxon>
        <taxon>Lentithecium</taxon>
    </lineage>
</organism>
<accession>A0A6G1J5R4</accession>
<dbReference type="AlphaFoldDB" id="A0A6G1J5R4"/>
<keyword evidence="3" id="KW-1185">Reference proteome</keyword>
<protein>
    <submittedName>
        <fullName evidence="2">Uncharacterized protein</fullName>
    </submittedName>
</protein>
<evidence type="ECO:0000256" key="1">
    <source>
        <dbReference type="SAM" id="MobiDB-lite"/>
    </source>
</evidence>
<dbReference type="EMBL" id="MU005578">
    <property type="protein sequence ID" value="KAF2685551.1"/>
    <property type="molecule type" value="Genomic_DNA"/>
</dbReference>